<reference evidence="4" key="1">
    <citation type="journal article" date="2018" name="Nat. Microbiol.">
        <title>Leveraging single-cell genomics to expand the fungal tree of life.</title>
        <authorList>
            <person name="Ahrendt S.R."/>
            <person name="Quandt C.A."/>
            <person name="Ciobanu D."/>
            <person name="Clum A."/>
            <person name="Salamov A."/>
            <person name="Andreopoulos B."/>
            <person name="Cheng J.F."/>
            <person name="Woyke T."/>
            <person name="Pelin A."/>
            <person name="Henrissat B."/>
            <person name="Reynolds N.K."/>
            <person name="Benny G.L."/>
            <person name="Smith M.E."/>
            <person name="James T.Y."/>
            <person name="Grigoriev I.V."/>
        </authorList>
    </citation>
    <scope>NUCLEOTIDE SEQUENCE [LARGE SCALE GENOMIC DNA]</scope>
</reference>
<sequence>MEKTSTSAFQPKQSPVLNSKYADLFGNNAKKGVDHSTVNNSNINKTDIGNNDNISTSSRKASTRNKVTFEKQPQADVDCYLKILDKTENSTGMVNYYDDNKKDNNNEMLSFSIRLPGFRHFNKETTWLNVLSVSFTNMTGVVGAAMMVKLSMIPANSK</sequence>
<dbReference type="AlphaFoldDB" id="A0A4P9WPE4"/>
<dbReference type="Proteomes" id="UP000269721">
    <property type="component" value="Unassembled WGS sequence"/>
</dbReference>
<keyword evidence="2" id="KW-0812">Transmembrane</keyword>
<proteinExistence type="predicted"/>
<accession>A0A4P9WPE4</accession>
<feature type="transmembrane region" description="Helical" evidence="2">
    <location>
        <begin position="127"/>
        <end position="148"/>
    </location>
</feature>
<feature type="compositionally biased region" description="Polar residues" evidence="1">
    <location>
        <begin position="36"/>
        <end position="66"/>
    </location>
</feature>
<dbReference type="EMBL" id="KZ993915">
    <property type="protein sequence ID" value="RKO94372.1"/>
    <property type="molecule type" value="Genomic_DNA"/>
</dbReference>
<keyword evidence="2" id="KW-0472">Membrane</keyword>
<evidence type="ECO:0000256" key="2">
    <source>
        <dbReference type="SAM" id="Phobius"/>
    </source>
</evidence>
<name>A0A4P9WPE4_9FUNG</name>
<keyword evidence="4" id="KW-1185">Reference proteome</keyword>
<feature type="region of interest" description="Disordered" evidence="1">
    <location>
        <begin position="29"/>
        <end position="68"/>
    </location>
</feature>
<keyword evidence="2" id="KW-1133">Transmembrane helix</keyword>
<evidence type="ECO:0000313" key="3">
    <source>
        <dbReference type="EMBL" id="RKO94372.1"/>
    </source>
</evidence>
<organism evidence="3 4">
    <name type="scientific">Blyttiomyces helicus</name>
    <dbReference type="NCBI Taxonomy" id="388810"/>
    <lineage>
        <taxon>Eukaryota</taxon>
        <taxon>Fungi</taxon>
        <taxon>Fungi incertae sedis</taxon>
        <taxon>Chytridiomycota</taxon>
        <taxon>Chytridiomycota incertae sedis</taxon>
        <taxon>Chytridiomycetes</taxon>
        <taxon>Chytridiomycetes incertae sedis</taxon>
        <taxon>Blyttiomyces</taxon>
    </lineage>
</organism>
<evidence type="ECO:0000256" key="1">
    <source>
        <dbReference type="SAM" id="MobiDB-lite"/>
    </source>
</evidence>
<protein>
    <submittedName>
        <fullName evidence="3">Uncharacterized protein</fullName>
    </submittedName>
</protein>
<gene>
    <name evidence="3" type="ORF">BDK51DRAFT_34859</name>
</gene>
<evidence type="ECO:0000313" key="4">
    <source>
        <dbReference type="Proteomes" id="UP000269721"/>
    </source>
</evidence>